<name>A0A6J7A379_9ZZZZ</name>
<organism evidence="1">
    <name type="scientific">freshwater metagenome</name>
    <dbReference type="NCBI Taxonomy" id="449393"/>
    <lineage>
        <taxon>unclassified sequences</taxon>
        <taxon>metagenomes</taxon>
        <taxon>ecological metagenomes</taxon>
    </lineage>
</organism>
<dbReference type="EMBL" id="CAFAAQ010000300">
    <property type="protein sequence ID" value="CAB4827325.1"/>
    <property type="molecule type" value="Genomic_DNA"/>
</dbReference>
<dbReference type="AlphaFoldDB" id="A0A6J7A379"/>
<reference evidence="1" key="1">
    <citation type="submission" date="2020-05" db="EMBL/GenBank/DDBJ databases">
        <authorList>
            <person name="Chiriac C."/>
            <person name="Salcher M."/>
            <person name="Ghai R."/>
            <person name="Kavagutti S V."/>
        </authorList>
    </citation>
    <scope>NUCLEOTIDE SEQUENCE</scope>
</reference>
<protein>
    <submittedName>
        <fullName evidence="1">Unannotated protein</fullName>
    </submittedName>
</protein>
<gene>
    <name evidence="1" type="ORF">UFOPK3046_02115</name>
</gene>
<evidence type="ECO:0000313" key="1">
    <source>
        <dbReference type="EMBL" id="CAB4827325.1"/>
    </source>
</evidence>
<accession>A0A6J7A379</accession>
<sequence>MRTLLASGLPTSWPPAPAYTQKPLNPLRLQGIHVSTPNGIRTRAATLRVSQGGGGGTQRT</sequence>
<proteinExistence type="predicted"/>